<dbReference type="OrthoDB" id="6322222at2759"/>
<proteinExistence type="predicted"/>
<dbReference type="EMBL" id="KB097445">
    <property type="protein sequence ID" value="ESN97137.1"/>
    <property type="molecule type" value="Genomic_DNA"/>
</dbReference>
<dbReference type="KEGG" id="hro:HELRODRAFT_184434"/>
<dbReference type="EnsemblMetazoa" id="HelroT184434">
    <property type="protein sequence ID" value="HelroP184434"/>
    <property type="gene ID" value="HelroG184434"/>
</dbReference>
<dbReference type="GeneID" id="20209571"/>
<protein>
    <submittedName>
        <fullName evidence="1 2">Uncharacterized protein</fullName>
    </submittedName>
</protein>
<dbReference type="EMBL" id="AMQM01010046">
    <property type="status" value="NOT_ANNOTATED_CDS"/>
    <property type="molecule type" value="Genomic_DNA"/>
</dbReference>
<reference evidence="3" key="1">
    <citation type="submission" date="2012-12" db="EMBL/GenBank/DDBJ databases">
        <authorList>
            <person name="Hellsten U."/>
            <person name="Grimwood J."/>
            <person name="Chapman J.A."/>
            <person name="Shapiro H."/>
            <person name="Aerts A."/>
            <person name="Otillar R.P."/>
            <person name="Terry A.Y."/>
            <person name="Boore J.L."/>
            <person name="Simakov O."/>
            <person name="Marletaz F."/>
            <person name="Cho S.-J."/>
            <person name="Edsinger-Gonzales E."/>
            <person name="Havlak P."/>
            <person name="Kuo D.-H."/>
            <person name="Larsson T."/>
            <person name="Lv J."/>
            <person name="Arendt D."/>
            <person name="Savage R."/>
            <person name="Osoegawa K."/>
            <person name="de Jong P."/>
            <person name="Lindberg D.R."/>
            <person name="Seaver E.C."/>
            <person name="Weisblat D.A."/>
            <person name="Putnam N.H."/>
            <person name="Grigoriev I.V."/>
            <person name="Rokhsar D.S."/>
        </authorList>
    </citation>
    <scope>NUCLEOTIDE SEQUENCE</scope>
</reference>
<dbReference type="InParanoid" id="T1FL72"/>
<dbReference type="AlphaFoldDB" id="T1FL72"/>
<reference evidence="2" key="3">
    <citation type="submission" date="2015-06" db="UniProtKB">
        <authorList>
            <consortium name="EnsemblMetazoa"/>
        </authorList>
    </citation>
    <scope>IDENTIFICATION</scope>
</reference>
<dbReference type="CTD" id="20209571"/>
<evidence type="ECO:0000313" key="3">
    <source>
        <dbReference type="Proteomes" id="UP000015101"/>
    </source>
</evidence>
<sequence length="149" mass="16458">MVITPEALMDGQNMTIDISGSYYMGGSASPNTIMIFNGEDPIGSFKADFNSDSKLTSFYISTTLPADYKATNNFNNYKKLWWLVAVPLFMRCPKHVLKAKQVSSFKYLGSLITSGSKCDVDIKGKAMANDAYSKIKNILTNSKIKKGKL</sequence>
<accession>T1FL72</accession>
<dbReference type="RefSeq" id="XP_009024764.1">
    <property type="nucleotide sequence ID" value="XM_009026516.1"/>
</dbReference>
<dbReference type="HOGENOM" id="CLU_1751703_0_0_1"/>
<organism evidence="2 3">
    <name type="scientific">Helobdella robusta</name>
    <name type="common">Californian leech</name>
    <dbReference type="NCBI Taxonomy" id="6412"/>
    <lineage>
        <taxon>Eukaryota</taxon>
        <taxon>Metazoa</taxon>
        <taxon>Spiralia</taxon>
        <taxon>Lophotrochozoa</taxon>
        <taxon>Annelida</taxon>
        <taxon>Clitellata</taxon>
        <taxon>Hirudinea</taxon>
        <taxon>Rhynchobdellida</taxon>
        <taxon>Glossiphoniidae</taxon>
        <taxon>Helobdella</taxon>
    </lineage>
</organism>
<gene>
    <name evidence="2" type="primary">20209571</name>
    <name evidence="1" type="ORF">HELRODRAFT_184434</name>
</gene>
<name>T1FL72_HELRO</name>
<evidence type="ECO:0000313" key="2">
    <source>
        <dbReference type="EnsemblMetazoa" id="HelroP184434"/>
    </source>
</evidence>
<evidence type="ECO:0000313" key="1">
    <source>
        <dbReference type="EMBL" id="ESN97137.1"/>
    </source>
</evidence>
<reference evidence="1 3" key="2">
    <citation type="journal article" date="2013" name="Nature">
        <title>Insights into bilaterian evolution from three spiralian genomes.</title>
        <authorList>
            <person name="Simakov O."/>
            <person name="Marletaz F."/>
            <person name="Cho S.J."/>
            <person name="Edsinger-Gonzales E."/>
            <person name="Havlak P."/>
            <person name="Hellsten U."/>
            <person name="Kuo D.H."/>
            <person name="Larsson T."/>
            <person name="Lv J."/>
            <person name="Arendt D."/>
            <person name="Savage R."/>
            <person name="Osoegawa K."/>
            <person name="de Jong P."/>
            <person name="Grimwood J."/>
            <person name="Chapman J.A."/>
            <person name="Shapiro H."/>
            <person name="Aerts A."/>
            <person name="Otillar R.P."/>
            <person name="Terry A.Y."/>
            <person name="Boore J.L."/>
            <person name="Grigoriev I.V."/>
            <person name="Lindberg D.R."/>
            <person name="Seaver E.C."/>
            <person name="Weisblat D.A."/>
            <person name="Putnam N.H."/>
            <person name="Rokhsar D.S."/>
        </authorList>
    </citation>
    <scope>NUCLEOTIDE SEQUENCE</scope>
</reference>
<keyword evidence="3" id="KW-1185">Reference proteome</keyword>
<dbReference type="Proteomes" id="UP000015101">
    <property type="component" value="Unassembled WGS sequence"/>
</dbReference>
<dbReference type="EMBL" id="AMQM01010045">
    <property type="status" value="NOT_ANNOTATED_CDS"/>
    <property type="molecule type" value="Genomic_DNA"/>
</dbReference>